<dbReference type="AlphaFoldDB" id="A4J8M1"/>
<name>A4J8M1_DESRM</name>
<organism evidence="1 2">
    <name type="scientific">Desulforamulus reducens (strain ATCC BAA-1160 / DSM 100696 / MI-1)</name>
    <name type="common">Desulfotomaculum reducens</name>
    <dbReference type="NCBI Taxonomy" id="349161"/>
    <lineage>
        <taxon>Bacteria</taxon>
        <taxon>Bacillati</taxon>
        <taxon>Bacillota</taxon>
        <taxon>Clostridia</taxon>
        <taxon>Eubacteriales</taxon>
        <taxon>Peptococcaceae</taxon>
        <taxon>Desulforamulus</taxon>
    </lineage>
</organism>
<dbReference type="Proteomes" id="UP000001556">
    <property type="component" value="Chromosome"/>
</dbReference>
<dbReference type="RefSeq" id="WP_011879216.1">
    <property type="nucleotide sequence ID" value="NC_009253.1"/>
</dbReference>
<reference evidence="1 2" key="1">
    <citation type="submission" date="2007-03" db="EMBL/GenBank/DDBJ databases">
        <title>Complete sequence of Desulfotomaculum reducens MI-1.</title>
        <authorList>
            <consortium name="US DOE Joint Genome Institute"/>
            <person name="Copeland A."/>
            <person name="Lucas S."/>
            <person name="Lapidus A."/>
            <person name="Barry K."/>
            <person name="Detter J.C."/>
            <person name="Glavina del Rio T."/>
            <person name="Hammon N."/>
            <person name="Israni S."/>
            <person name="Dalin E."/>
            <person name="Tice H."/>
            <person name="Pitluck S."/>
            <person name="Sims D."/>
            <person name="Brettin T."/>
            <person name="Bruce D."/>
            <person name="Han C."/>
            <person name="Tapia R."/>
            <person name="Schmutz J."/>
            <person name="Larimer F."/>
            <person name="Land M."/>
            <person name="Hauser L."/>
            <person name="Kyrpides N."/>
            <person name="Kim E."/>
            <person name="Tebo B.M."/>
            <person name="Richardson P."/>
        </authorList>
    </citation>
    <scope>NUCLEOTIDE SEQUENCE [LARGE SCALE GENOMIC DNA]</scope>
    <source>
        <strain evidence="1 2">MI-1</strain>
    </source>
</reference>
<dbReference type="eggNOG" id="ENOG5032RG8">
    <property type="taxonomic scope" value="Bacteria"/>
</dbReference>
<sequence>MTKDEKELTEATEDTVSSTSFIKRRGLLKEFEAFTLEPSNTSGAISLPLNTTPTTIASLTGENVLCIDDECDRVCLTCTVGWEAISNANGEGRQADKVDVLFKIFRGNPMAGEMIFSCRQSANATEENFQTTTFTHVDLPFAKKVHNPCEDDLCHCAPTVPYFVTAELPVGGQANVIGPITFTGSQIAQNPR</sequence>
<accession>A4J8M1</accession>
<proteinExistence type="predicted"/>
<dbReference type="OrthoDB" id="1683055at2"/>
<evidence type="ECO:0000313" key="2">
    <source>
        <dbReference type="Proteomes" id="UP000001556"/>
    </source>
</evidence>
<dbReference type="HOGENOM" id="CLU_1560486_0_0_9"/>
<protein>
    <submittedName>
        <fullName evidence="1">Uncharacterized protein</fullName>
    </submittedName>
</protein>
<dbReference type="KEGG" id="drm:Dred_2920"/>
<dbReference type="EMBL" id="CP000612">
    <property type="protein sequence ID" value="ABO51424.1"/>
    <property type="molecule type" value="Genomic_DNA"/>
</dbReference>
<gene>
    <name evidence="1" type="ordered locus">Dred_2920</name>
</gene>
<evidence type="ECO:0000313" key="1">
    <source>
        <dbReference type="EMBL" id="ABO51424.1"/>
    </source>
</evidence>
<keyword evidence="2" id="KW-1185">Reference proteome</keyword>